<name>A0ABN2TZA2_9MICO</name>
<dbReference type="Proteomes" id="UP001501285">
    <property type="component" value="Unassembled WGS sequence"/>
</dbReference>
<feature type="compositionally biased region" description="Pro residues" evidence="1">
    <location>
        <begin position="1"/>
        <end position="14"/>
    </location>
</feature>
<feature type="compositionally biased region" description="Basic and acidic residues" evidence="1">
    <location>
        <begin position="18"/>
        <end position="30"/>
    </location>
</feature>
<evidence type="ECO:0000313" key="2">
    <source>
        <dbReference type="EMBL" id="GAA2024416.1"/>
    </source>
</evidence>
<proteinExistence type="predicted"/>
<protein>
    <submittedName>
        <fullName evidence="2">Uncharacterized protein</fullName>
    </submittedName>
</protein>
<evidence type="ECO:0000256" key="1">
    <source>
        <dbReference type="SAM" id="MobiDB-lite"/>
    </source>
</evidence>
<reference evidence="2 3" key="1">
    <citation type="journal article" date="2019" name="Int. J. Syst. Evol. Microbiol.">
        <title>The Global Catalogue of Microorganisms (GCM) 10K type strain sequencing project: providing services to taxonomists for standard genome sequencing and annotation.</title>
        <authorList>
            <consortium name="The Broad Institute Genomics Platform"/>
            <consortium name="The Broad Institute Genome Sequencing Center for Infectious Disease"/>
            <person name="Wu L."/>
            <person name="Ma J."/>
        </authorList>
    </citation>
    <scope>NUCLEOTIDE SEQUENCE [LARGE SCALE GENOMIC DNA]</scope>
    <source>
        <strain evidence="2 3">JCM 14283</strain>
    </source>
</reference>
<comment type="caution">
    <text evidence="2">The sequence shown here is derived from an EMBL/GenBank/DDBJ whole genome shotgun (WGS) entry which is preliminary data.</text>
</comment>
<dbReference type="EMBL" id="BAAANB010000003">
    <property type="protein sequence ID" value="GAA2024416.1"/>
    <property type="molecule type" value="Genomic_DNA"/>
</dbReference>
<feature type="region of interest" description="Disordered" evidence="1">
    <location>
        <begin position="1"/>
        <end position="69"/>
    </location>
</feature>
<sequence length="69" mass="7460">MTTSPWPAPAPMSPEEPETQKERPSTRDTWDTMPALGGPPVNAQPSLMTQADAATGRTVKNEHSTVPFQ</sequence>
<evidence type="ECO:0000313" key="3">
    <source>
        <dbReference type="Proteomes" id="UP001501285"/>
    </source>
</evidence>
<keyword evidence="3" id="KW-1185">Reference proteome</keyword>
<accession>A0ABN2TZA2</accession>
<organism evidence="2 3">
    <name type="scientific">Terrabacter terrae</name>
    <dbReference type="NCBI Taxonomy" id="318434"/>
    <lineage>
        <taxon>Bacteria</taxon>
        <taxon>Bacillati</taxon>
        <taxon>Actinomycetota</taxon>
        <taxon>Actinomycetes</taxon>
        <taxon>Micrococcales</taxon>
        <taxon>Intrasporangiaceae</taxon>
        <taxon>Terrabacter</taxon>
    </lineage>
</organism>
<gene>
    <name evidence="2" type="ORF">GCM10009740_12460</name>
</gene>